<dbReference type="Gramene" id="GBG63670">
    <property type="protein sequence ID" value="GBG63670"/>
    <property type="gene ID" value="CBR_g38982"/>
</dbReference>
<feature type="transmembrane region" description="Helical" evidence="6">
    <location>
        <begin position="343"/>
        <end position="366"/>
    </location>
</feature>
<feature type="transmembrane region" description="Helical" evidence="6">
    <location>
        <begin position="310"/>
        <end position="337"/>
    </location>
</feature>
<feature type="transmembrane region" description="Helical" evidence="6">
    <location>
        <begin position="125"/>
        <end position="146"/>
    </location>
</feature>
<dbReference type="OrthoDB" id="2126698at2759"/>
<dbReference type="PANTHER" id="PTHR11206">
    <property type="entry name" value="MULTIDRUG RESISTANCE PROTEIN"/>
    <property type="match status" value="1"/>
</dbReference>
<dbReference type="GO" id="GO:0042910">
    <property type="term" value="F:xenobiotic transmembrane transporter activity"/>
    <property type="evidence" value="ECO:0007669"/>
    <property type="project" value="InterPro"/>
</dbReference>
<keyword evidence="3 6" id="KW-0812">Transmembrane</keyword>
<reference evidence="8 9" key="1">
    <citation type="journal article" date="2018" name="Cell">
        <title>The Chara Genome: Secondary Complexity and Implications for Plant Terrestrialization.</title>
        <authorList>
            <person name="Nishiyama T."/>
            <person name="Sakayama H."/>
            <person name="Vries J.D."/>
            <person name="Buschmann H."/>
            <person name="Saint-Marcoux D."/>
            <person name="Ullrich K.K."/>
            <person name="Haas F.B."/>
            <person name="Vanderstraeten L."/>
            <person name="Becker D."/>
            <person name="Lang D."/>
            <person name="Vosolsobe S."/>
            <person name="Rombauts S."/>
            <person name="Wilhelmsson P.K.I."/>
            <person name="Janitza P."/>
            <person name="Kern R."/>
            <person name="Heyl A."/>
            <person name="Rumpler F."/>
            <person name="Villalobos L.I.A.C."/>
            <person name="Clay J.M."/>
            <person name="Skokan R."/>
            <person name="Toyoda A."/>
            <person name="Suzuki Y."/>
            <person name="Kagoshima H."/>
            <person name="Schijlen E."/>
            <person name="Tajeshwar N."/>
            <person name="Catarino B."/>
            <person name="Hetherington A.J."/>
            <person name="Saltykova A."/>
            <person name="Bonnot C."/>
            <person name="Breuninger H."/>
            <person name="Symeonidi A."/>
            <person name="Radhakrishnan G.V."/>
            <person name="Van Nieuwerburgh F."/>
            <person name="Deforce D."/>
            <person name="Chang C."/>
            <person name="Karol K.G."/>
            <person name="Hedrich R."/>
            <person name="Ulvskov P."/>
            <person name="Glockner G."/>
            <person name="Delwiche C.F."/>
            <person name="Petrasek J."/>
            <person name="Van de Peer Y."/>
            <person name="Friml J."/>
            <person name="Beilby M."/>
            <person name="Dolan L."/>
            <person name="Kohara Y."/>
            <person name="Sugano S."/>
            <person name="Fujiyama A."/>
            <person name="Delaux P.-M."/>
            <person name="Quint M."/>
            <person name="TheiBen G."/>
            <person name="Hagemann M."/>
            <person name="Harholt J."/>
            <person name="Dunand C."/>
            <person name="Zachgo S."/>
            <person name="Langdale J."/>
            <person name="Maumus F."/>
            <person name="Straeten D.V.D."/>
            <person name="Gould S.B."/>
            <person name="Rensing S.A."/>
        </authorList>
    </citation>
    <scope>NUCLEOTIDE SEQUENCE [LARGE SCALE GENOMIC DNA]</scope>
    <source>
        <strain evidence="8 9">S276</strain>
    </source>
</reference>
<sequence>MGSAMSAFAAARKASDSADSDVAAPLLSNGVANPDDHYPYWRVNRSPPSDLEDGEGNFGPDPQEEEEEEEEEGDWLVGDRFVDEASRLLHLTLPVFLTNVLLCLLALISMGFVGHLGAVELASAAIAVTMFNVIGRAVVIGLAGGLETICGQAYGAGQYTQLGDALQRGIAILSLVAVPLAAILLFLERILLFFRQDPDLAAHAQVYSRWLIPGLFAQAWSTPMEKYLQSQGEVVALMVAAGFTLFLHVPGNWLLMRTLKLGFVGPAIATSLSMFCYPLFIFAYILWSGIHKKSWTGWSLRTCLRRWGPFFRLSLPACVMVCLEWWCFEFTVLLAGLLPDPDVQVAALVIVINVGYLCYMFPMGLSSAVTIRVSNELGAGNPARAKLVAKTVVFIALSTALCLAALLLALRNVLPALFTGDDADELRVRQLASRLIPLLALLQVTDFCQATLGGVVRGSGRQVVGAVVNFGAFYLVAIPVGALLSFNFGWGAVGIWAGQDVGSLAQLICLVVFVVTLDWQGEARRAKDLVTQGGKDEEATAVLVAKPSLGVEQ</sequence>
<evidence type="ECO:0000256" key="7">
    <source>
        <dbReference type="SAM" id="MobiDB-lite"/>
    </source>
</evidence>
<proteinExistence type="inferred from homology"/>
<feature type="transmembrane region" description="Helical" evidence="6">
    <location>
        <begin position="166"/>
        <end position="187"/>
    </location>
</feature>
<dbReference type="NCBIfam" id="TIGR00797">
    <property type="entry name" value="matE"/>
    <property type="match status" value="1"/>
</dbReference>
<comment type="caution">
    <text evidence="8">The sequence shown here is derived from an EMBL/GenBank/DDBJ whole genome shotgun (WGS) entry which is preliminary data.</text>
</comment>
<feature type="transmembrane region" description="Helical" evidence="6">
    <location>
        <begin position="463"/>
        <end position="489"/>
    </location>
</feature>
<feature type="transmembrane region" description="Helical" evidence="6">
    <location>
        <begin position="387"/>
        <end position="410"/>
    </location>
</feature>
<evidence type="ECO:0000256" key="6">
    <source>
        <dbReference type="RuleBase" id="RU004914"/>
    </source>
</evidence>
<feature type="transmembrane region" description="Helical" evidence="6">
    <location>
        <begin position="91"/>
        <end position="113"/>
    </location>
</feature>
<dbReference type="Pfam" id="PF01554">
    <property type="entry name" value="MatE"/>
    <property type="match status" value="2"/>
</dbReference>
<comment type="similarity">
    <text evidence="2 6">Belongs to the multi antimicrobial extrusion (MATE) (TC 2.A.66.1) family.</text>
</comment>
<feature type="compositionally biased region" description="Acidic residues" evidence="7">
    <location>
        <begin position="62"/>
        <end position="73"/>
    </location>
</feature>
<dbReference type="GO" id="GO:0016020">
    <property type="term" value="C:membrane"/>
    <property type="evidence" value="ECO:0007669"/>
    <property type="project" value="UniProtKB-SubCell"/>
</dbReference>
<dbReference type="Proteomes" id="UP000265515">
    <property type="component" value="Unassembled WGS sequence"/>
</dbReference>
<feature type="transmembrane region" description="Helical" evidence="6">
    <location>
        <begin position="501"/>
        <end position="519"/>
    </location>
</feature>
<evidence type="ECO:0000256" key="3">
    <source>
        <dbReference type="ARBA" id="ARBA00022692"/>
    </source>
</evidence>
<accession>A0A388K0T0</accession>
<dbReference type="InterPro" id="IPR002528">
    <property type="entry name" value="MATE_fam"/>
</dbReference>
<name>A0A388K0T0_CHABU</name>
<keyword evidence="5 6" id="KW-0472">Membrane</keyword>
<dbReference type="GO" id="GO:0015297">
    <property type="term" value="F:antiporter activity"/>
    <property type="evidence" value="ECO:0007669"/>
    <property type="project" value="InterPro"/>
</dbReference>
<feature type="region of interest" description="Disordered" evidence="7">
    <location>
        <begin position="25"/>
        <end position="73"/>
    </location>
</feature>
<dbReference type="AlphaFoldDB" id="A0A388K0T0"/>
<evidence type="ECO:0000256" key="1">
    <source>
        <dbReference type="ARBA" id="ARBA00004141"/>
    </source>
</evidence>
<dbReference type="GO" id="GO:1990961">
    <property type="term" value="P:xenobiotic detoxification by transmembrane export across the plasma membrane"/>
    <property type="evidence" value="ECO:0007669"/>
    <property type="project" value="InterPro"/>
</dbReference>
<keyword evidence="9" id="KW-1185">Reference proteome</keyword>
<gene>
    <name evidence="8" type="ORF">CBR_g38982</name>
</gene>
<dbReference type="InterPro" id="IPR045069">
    <property type="entry name" value="MATE_euk"/>
</dbReference>
<feature type="transmembrane region" description="Helical" evidence="6">
    <location>
        <begin position="234"/>
        <end position="255"/>
    </location>
</feature>
<dbReference type="STRING" id="69332.A0A388K0T0"/>
<evidence type="ECO:0000256" key="4">
    <source>
        <dbReference type="ARBA" id="ARBA00022989"/>
    </source>
</evidence>
<feature type="transmembrane region" description="Helical" evidence="6">
    <location>
        <begin position="435"/>
        <end position="456"/>
    </location>
</feature>
<keyword evidence="4 6" id="KW-1133">Transmembrane helix</keyword>
<evidence type="ECO:0000313" key="9">
    <source>
        <dbReference type="Proteomes" id="UP000265515"/>
    </source>
</evidence>
<protein>
    <recommendedName>
        <fullName evidence="6">Protein DETOXIFICATION</fullName>
    </recommendedName>
    <alternativeName>
        <fullName evidence="6">Multidrug and toxic compound extrusion protein</fullName>
    </alternativeName>
</protein>
<feature type="transmembrane region" description="Helical" evidence="6">
    <location>
        <begin position="267"/>
        <end position="290"/>
    </location>
</feature>
<evidence type="ECO:0000256" key="2">
    <source>
        <dbReference type="ARBA" id="ARBA00010199"/>
    </source>
</evidence>
<comment type="subcellular location">
    <subcellularLocation>
        <location evidence="1">Membrane</location>
        <topology evidence="1">Multi-pass membrane protein</topology>
    </subcellularLocation>
</comment>
<organism evidence="8 9">
    <name type="scientific">Chara braunii</name>
    <name type="common">Braun's stonewort</name>
    <dbReference type="NCBI Taxonomy" id="69332"/>
    <lineage>
        <taxon>Eukaryota</taxon>
        <taxon>Viridiplantae</taxon>
        <taxon>Streptophyta</taxon>
        <taxon>Charophyceae</taxon>
        <taxon>Charales</taxon>
        <taxon>Characeae</taxon>
        <taxon>Chara</taxon>
    </lineage>
</organism>
<dbReference type="CDD" id="cd13132">
    <property type="entry name" value="MATE_eukaryotic"/>
    <property type="match status" value="1"/>
</dbReference>
<evidence type="ECO:0000313" key="8">
    <source>
        <dbReference type="EMBL" id="GBG63670.1"/>
    </source>
</evidence>
<dbReference type="OMA" id="IMICIEY"/>
<evidence type="ECO:0000256" key="5">
    <source>
        <dbReference type="ARBA" id="ARBA00023136"/>
    </source>
</evidence>
<dbReference type="EMBL" id="BFEA01000041">
    <property type="protein sequence ID" value="GBG63670.1"/>
    <property type="molecule type" value="Genomic_DNA"/>
</dbReference>